<feature type="compositionally biased region" description="Polar residues" evidence="11">
    <location>
        <begin position="325"/>
        <end position="335"/>
    </location>
</feature>
<keyword evidence="4" id="KW-0378">Hydrolase</keyword>
<comment type="caution">
    <text evidence="15">The sequence shown here is derived from an EMBL/GenBank/DDBJ whole genome shotgun (WGS) entry which is preliminary data.</text>
</comment>
<proteinExistence type="inferred from homology"/>
<protein>
    <recommendedName>
        <fullName evidence="1">RNA helicase</fullName>
        <ecNumber evidence="1">3.6.4.13</ecNumber>
    </recommendedName>
</protein>
<feature type="short sequence motif" description="Q motif" evidence="10">
    <location>
        <begin position="410"/>
        <end position="438"/>
    </location>
</feature>
<dbReference type="FunFam" id="3.40.50.300:FF:000160">
    <property type="entry name" value="ATP-dependent RNA helicase DDX3X"/>
    <property type="match status" value="1"/>
</dbReference>
<dbReference type="Proteomes" id="UP001234581">
    <property type="component" value="Unassembled WGS sequence"/>
</dbReference>
<evidence type="ECO:0000256" key="10">
    <source>
        <dbReference type="PROSITE-ProRule" id="PRU00552"/>
    </source>
</evidence>
<dbReference type="GO" id="GO:0003743">
    <property type="term" value="F:translation initiation factor activity"/>
    <property type="evidence" value="ECO:0007669"/>
    <property type="project" value="UniProtKB-KW"/>
</dbReference>
<keyword evidence="5" id="KW-0347">Helicase</keyword>
<dbReference type="SMART" id="SM00490">
    <property type="entry name" value="HELICc"/>
    <property type="match status" value="1"/>
</dbReference>
<evidence type="ECO:0000256" key="6">
    <source>
        <dbReference type="ARBA" id="ARBA00022840"/>
    </source>
</evidence>
<evidence type="ECO:0000256" key="3">
    <source>
        <dbReference type="ARBA" id="ARBA00022741"/>
    </source>
</evidence>
<dbReference type="GO" id="GO:0005524">
    <property type="term" value="F:ATP binding"/>
    <property type="evidence" value="ECO:0007669"/>
    <property type="project" value="UniProtKB-KW"/>
</dbReference>
<feature type="region of interest" description="Disordered" evidence="11">
    <location>
        <begin position="803"/>
        <end position="840"/>
    </location>
</feature>
<dbReference type="InterPro" id="IPR001650">
    <property type="entry name" value="Helicase_C-like"/>
</dbReference>
<comment type="similarity">
    <text evidence="8">Belongs to the DEAD box helicase family. DDX3/DED1 subfamily.</text>
</comment>
<dbReference type="Pfam" id="PF00271">
    <property type="entry name" value="Helicase_C"/>
    <property type="match status" value="1"/>
</dbReference>
<feature type="compositionally biased region" description="Polar residues" evidence="11">
    <location>
        <begin position="209"/>
        <end position="226"/>
    </location>
</feature>
<evidence type="ECO:0000259" key="13">
    <source>
        <dbReference type="PROSITE" id="PS51194"/>
    </source>
</evidence>
<dbReference type="Pfam" id="PF00270">
    <property type="entry name" value="DEAD"/>
    <property type="match status" value="1"/>
</dbReference>
<evidence type="ECO:0000256" key="8">
    <source>
        <dbReference type="ARBA" id="ARBA00024358"/>
    </source>
</evidence>
<dbReference type="InterPro" id="IPR000629">
    <property type="entry name" value="RNA-helicase_DEAD-box_CS"/>
</dbReference>
<feature type="compositionally biased region" description="Low complexity" evidence="11">
    <location>
        <begin position="23"/>
        <end position="36"/>
    </location>
</feature>
<dbReference type="RefSeq" id="XP_058338385.1">
    <property type="nucleotide sequence ID" value="XM_058490881.1"/>
</dbReference>
<dbReference type="PROSITE" id="PS51194">
    <property type="entry name" value="HELICASE_CTER"/>
    <property type="match status" value="1"/>
</dbReference>
<sequence>MSNSNDGWGSQDGGWNAPHQSRNRGGNNNSRSGGNSWADYARSNTRGGMRQGHDNRSRQDHEGRGRGRGRGSRGRGGGRGSHNNSGWGASQQPSSAGGSWGDSSASWGNNTTQGSSTWGTPTNSQGSSGGWESTTDSSGWGNNDRQSNAEAVGWGDKDLNGWDAVKASREKPSNAWASEKKASGWGSGTTTARSHTTSNTDNDGWGSKAASTSGNWGNDTGNQQHNDGWGSKAASTSGNWGNDTGNQQHNDGWGSKAASTSGNWGNDTGNQQHNDGWGSKAASTSGNWANDTGNQQHNDGWGSNDNNATAAATETTSEWDKPIDSKSSFGVSGTWGNMKLTEPASSSTKNDYRGTWENGVHKLAPRDEKMELKLFGTADDHENMHTGINFDQYKNIPVETTGDNVPPCIEKFTSPPIDEHLLSNIRLARYTTPTPVQKYAIPIVTGGRDLMACAQTGSGKTAGFLFPVLSNLFFNGPTTPPKKATNNGYRRAYPEVLILAPTRELALQIYTEARKFTYRSFVRPCVVYGGADIGMQLRQLDRGCHLLVATPGRLVDILERRRVSLANVHYLILDEADRMLDMGFEPQIRRIVEEEDMPPVAQRQTLMFSATFPEDIQHLARDFLKEYVFLSVGRVGATSENIVQTLLLVEEGEKQSMIVDVLKDDKEQGLTIVFVETKRMADMVCDHLRSNRLPATAIHGDRTQIEREEALQAFKSGAAPIMVATAVAGRGLDIPNVTHVVSFDLPSDIDDYVHRIGRTGRAGNVGRATTFFTRGNRFLAPRMLKLLKEAKQEIPSWLEELAQEAESAPPPPMGGFRGGRGGRRNGGRRRQDDDDDFGGFGLRLSNVKFN</sequence>
<reference evidence="15 16" key="1">
    <citation type="submission" date="2023-03" db="EMBL/GenBank/DDBJ databases">
        <title>Genome sequence of Lichtheimia ornata CBS 291.66.</title>
        <authorList>
            <person name="Mohabir J.T."/>
            <person name="Shea T.P."/>
            <person name="Kurbessoian T."/>
            <person name="Berby B."/>
            <person name="Fontaine J."/>
            <person name="Livny J."/>
            <person name="Gnirke A."/>
            <person name="Stajich J.E."/>
            <person name="Cuomo C.A."/>
        </authorList>
    </citation>
    <scope>NUCLEOTIDE SEQUENCE [LARGE SCALE GENOMIC DNA]</scope>
    <source>
        <strain evidence="15">CBS 291.66</strain>
    </source>
</reference>
<feature type="domain" description="Helicase ATP-binding" evidence="12">
    <location>
        <begin position="441"/>
        <end position="630"/>
    </location>
</feature>
<comment type="catalytic activity">
    <reaction evidence="9">
        <text>ATP + H2O = ADP + phosphate + H(+)</text>
        <dbReference type="Rhea" id="RHEA:13065"/>
        <dbReference type="ChEBI" id="CHEBI:15377"/>
        <dbReference type="ChEBI" id="CHEBI:15378"/>
        <dbReference type="ChEBI" id="CHEBI:30616"/>
        <dbReference type="ChEBI" id="CHEBI:43474"/>
        <dbReference type="ChEBI" id="CHEBI:456216"/>
        <dbReference type="EC" id="3.6.4.13"/>
    </reaction>
</comment>
<dbReference type="FunFam" id="3.40.50.300:FF:000008">
    <property type="entry name" value="ATP-dependent RNA helicase RhlB"/>
    <property type="match status" value="1"/>
</dbReference>
<keyword evidence="7" id="KW-0694">RNA-binding</keyword>
<feature type="region of interest" description="Disordered" evidence="11">
    <location>
        <begin position="1"/>
        <end position="353"/>
    </location>
</feature>
<evidence type="ECO:0000256" key="11">
    <source>
        <dbReference type="SAM" id="MobiDB-lite"/>
    </source>
</evidence>
<evidence type="ECO:0000313" key="16">
    <source>
        <dbReference type="Proteomes" id="UP001234581"/>
    </source>
</evidence>
<feature type="compositionally biased region" description="Basic and acidic residues" evidence="11">
    <location>
        <begin position="51"/>
        <end position="65"/>
    </location>
</feature>
<dbReference type="EC" id="3.6.4.13" evidence="1"/>
<feature type="compositionally biased region" description="Low complexity" evidence="11">
    <location>
        <begin position="85"/>
        <end position="108"/>
    </location>
</feature>
<dbReference type="GeneID" id="83218309"/>
<feature type="compositionally biased region" description="Polar residues" evidence="11">
    <location>
        <begin position="109"/>
        <end position="149"/>
    </location>
</feature>
<evidence type="ECO:0000256" key="1">
    <source>
        <dbReference type="ARBA" id="ARBA00012552"/>
    </source>
</evidence>
<dbReference type="PROSITE" id="PS51195">
    <property type="entry name" value="Q_MOTIF"/>
    <property type="match status" value="1"/>
</dbReference>
<evidence type="ECO:0000259" key="14">
    <source>
        <dbReference type="PROSITE" id="PS51195"/>
    </source>
</evidence>
<organism evidence="15 16">
    <name type="scientific">Lichtheimia ornata</name>
    <dbReference type="NCBI Taxonomy" id="688661"/>
    <lineage>
        <taxon>Eukaryota</taxon>
        <taxon>Fungi</taxon>
        <taxon>Fungi incertae sedis</taxon>
        <taxon>Mucoromycota</taxon>
        <taxon>Mucoromycotina</taxon>
        <taxon>Mucoromycetes</taxon>
        <taxon>Mucorales</taxon>
        <taxon>Lichtheimiaceae</taxon>
        <taxon>Lichtheimia</taxon>
    </lineage>
</organism>
<gene>
    <name evidence="15" type="ORF">O0I10_010907</name>
</gene>
<name>A0AAD7UWL8_9FUNG</name>
<feature type="domain" description="DEAD-box RNA helicase Q" evidence="14">
    <location>
        <begin position="410"/>
        <end position="438"/>
    </location>
</feature>
<dbReference type="InterPro" id="IPR014001">
    <property type="entry name" value="Helicase_ATP-bd"/>
</dbReference>
<dbReference type="EMBL" id="JARTCD010000078">
    <property type="protein sequence ID" value="KAJ8653471.1"/>
    <property type="molecule type" value="Genomic_DNA"/>
</dbReference>
<keyword evidence="16" id="KW-1185">Reference proteome</keyword>
<dbReference type="PROSITE" id="PS00039">
    <property type="entry name" value="DEAD_ATP_HELICASE"/>
    <property type="match status" value="1"/>
</dbReference>
<dbReference type="AlphaFoldDB" id="A0AAD7UWL8"/>
<evidence type="ECO:0000313" key="15">
    <source>
        <dbReference type="EMBL" id="KAJ8653471.1"/>
    </source>
</evidence>
<evidence type="ECO:0000259" key="12">
    <source>
        <dbReference type="PROSITE" id="PS51192"/>
    </source>
</evidence>
<evidence type="ECO:0000256" key="5">
    <source>
        <dbReference type="ARBA" id="ARBA00022806"/>
    </source>
</evidence>
<accession>A0AAD7UWL8</accession>
<dbReference type="SMART" id="SM00487">
    <property type="entry name" value="DEXDc"/>
    <property type="match status" value="1"/>
</dbReference>
<dbReference type="Gene3D" id="3.40.50.300">
    <property type="entry name" value="P-loop containing nucleotide triphosphate hydrolases"/>
    <property type="match status" value="2"/>
</dbReference>
<dbReference type="PROSITE" id="PS51192">
    <property type="entry name" value="HELICASE_ATP_BIND_1"/>
    <property type="match status" value="1"/>
</dbReference>
<keyword evidence="2" id="KW-0396">Initiation factor</keyword>
<dbReference type="InterPro" id="IPR027417">
    <property type="entry name" value="P-loop_NTPase"/>
</dbReference>
<dbReference type="InterPro" id="IPR014014">
    <property type="entry name" value="RNA_helicase_DEAD_Q_motif"/>
</dbReference>
<feature type="domain" description="Helicase C-terminal" evidence="13">
    <location>
        <begin position="657"/>
        <end position="802"/>
    </location>
</feature>
<dbReference type="CDD" id="cd18787">
    <property type="entry name" value="SF2_C_DEAD"/>
    <property type="match status" value="1"/>
</dbReference>
<evidence type="ECO:0000256" key="2">
    <source>
        <dbReference type="ARBA" id="ARBA00022540"/>
    </source>
</evidence>
<evidence type="ECO:0000256" key="9">
    <source>
        <dbReference type="ARBA" id="ARBA00047984"/>
    </source>
</evidence>
<dbReference type="SUPFAM" id="SSF52540">
    <property type="entry name" value="P-loop containing nucleoside triphosphate hydrolases"/>
    <property type="match status" value="1"/>
</dbReference>
<dbReference type="GO" id="GO:0003723">
    <property type="term" value="F:RNA binding"/>
    <property type="evidence" value="ECO:0007669"/>
    <property type="project" value="UniProtKB-KW"/>
</dbReference>
<feature type="compositionally biased region" description="Low complexity" evidence="11">
    <location>
        <begin position="188"/>
        <end position="200"/>
    </location>
</feature>
<feature type="compositionally biased region" description="Basic and acidic residues" evidence="11">
    <location>
        <begin position="155"/>
        <end position="182"/>
    </location>
</feature>
<keyword evidence="2" id="KW-0648">Protein biosynthesis</keyword>
<keyword evidence="3" id="KW-0547">Nucleotide-binding</keyword>
<feature type="compositionally biased region" description="Polar residues" evidence="11">
    <location>
        <begin position="281"/>
        <end position="307"/>
    </location>
</feature>
<evidence type="ECO:0000256" key="7">
    <source>
        <dbReference type="ARBA" id="ARBA00022884"/>
    </source>
</evidence>
<dbReference type="PANTHER" id="PTHR47958">
    <property type="entry name" value="ATP-DEPENDENT RNA HELICASE DBP3"/>
    <property type="match status" value="1"/>
</dbReference>
<feature type="compositionally biased region" description="Polar residues" evidence="11">
    <location>
        <begin position="233"/>
        <end position="250"/>
    </location>
</feature>
<keyword evidence="6" id="KW-0067">ATP-binding</keyword>
<dbReference type="GO" id="GO:0016787">
    <property type="term" value="F:hydrolase activity"/>
    <property type="evidence" value="ECO:0007669"/>
    <property type="project" value="UniProtKB-KW"/>
</dbReference>
<dbReference type="InterPro" id="IPR011545">
    <property type="entry name" value="DEAD/DEAH_box_helicase_dom"/>
</dbReference>
<evidence type="ECO:0000256" key="4">
    <source>
        <dbReference type="ARBA" id="ARBA00022801"/>
    </source>
</evidence>
<feature type="compositionally biased region" description="Polar residues" evidence="11">
    <location>
        <begin position="257"/>
        <end position="274"/>
    </location>
</feature>
<dbReference type="GO" id="GO:0003724">
    <property type="term" value="F:RNA helicase activity"/>
    <property type="evidence" value="ECO:0007669"/>
    <property type="project" value="UniProtKB-EC"/>
</dbReference>